<name>A0A075AFL6_OPIVI</name>
<dbReference type="GeneID" id="20319351"/>
<dbReference type="AlphaFoldDB" id="A0A075AFL6"/>
<dbReference type="KEGG" id="ovi:T265_05169"/>
<dbReference type="RefSeq" id="XP_009168365.1">
    <property type="nucleotide sequence ID" value="XM_009170101.1"/>
</dbReference>
<organism evidence="1 2">
    <name type="scientific">Opisthorchis viverrini</name>
    <name type="common">Southeast Asian liver fluke</name>
    <dbReference type="NCBI Taxonomy" id="6198"/>
    <lineage>
        <taxon>Eukaryota</taxon>
        <taxon>Metazoa</taxon>
        <taxon>Spiralia</taxon>
        <taxon>Lophotrochozoa</taxon>
        <taxon>Platyhelminthes</taxon>
        <taxon>Trematoda</taxon>
        <taxon>Digenea</taxon>
        <taxon>Opisthorchiida</taxon>
        <taxon>Opisthorchiata</taxon>
        <taxon>Opisthorchiidae</taxon>
        <taxon>Opisthorchis</taxon>
    </lineage>
</organism>
<sequence length="112" mass="12620">MPGTKTERTFLTSIPIQKDHKMPQAQRLATSTPSVFTSNQANARFSQDFQSSQTNSLMDLDGRKQLVEFRSAELPIMKSVFSILNSMQHISVGLLRAQDSEQVDTVFNEKID</sequence>
<proteinExistence type="predicted"/>
<protein>
    <submittedName>
        <fullName evidence="1">Uncharacterized protein</fullName>
    </submittedName>
</protein>
<dbReference type="Proteomes" id="UP000054324">
    <property type="component" value="Unassembled WGS sequence"/>
</dbReference>
<dbReference type="EMBL" id="KL596712">
    <property type="protein sequence ID" value="KER27889.1"/>
    <property type="molecule type" value="Genomic_DNA"/>
</dbReference>
<accession>A0A075AFL6</accession>
<reference evidence="1 2" key="1">
    <citation type="submission" date="2013-11" db="EMBL/GenBank/DDBJ databases">
        <title>Opisthorchis viverrini - life in the bile duct.</title>
        <authorList>
            <person name="Young N.D."/>
            <person name="Nagarajan N."/>
            <person name="Lin S.J."/>
            <person name="Korhonen P.K."/>
            <person name="Jex A.R."/>
            <person name="Hall R.S."/>
            <person name="Safavi-Hemami H."/>
            <person name="Kaewkong W."/>
            <person name="Bertrand D."/>
            <person name="Gao S."/>
            <person name="Seet Q."/>
            <person name="Wongkham S."/>
            <person name="Teh B.T."/>
            <person name="Wongkham C."/>
            <person name="Intapan P.M."/>
            <person name="Maleewong W."/>
            <person name="Yang X."/>
            <person name="Hu M."/>
            <person name="Wang Z."/>
            <person name="Hofmann A."/>
            <person name="Sternberg P.W."/>
            <person name="Tan P."/>
            <person name="Wang J."/>
            <person name="Gasser R.B."/>
        </authorList>
    </citation>
    <scope>NUCLEOTIDE SEQUENCE [LARGE SCALE GENOMIC DNA]</scope>
</reference>
<gene>
    <name evidence="1" type="ORF">T265_05169</name>
</gene>
<evidence type="ECO:0000313" key="1">
    <source>
        <dbReference type="EMBL" id="KER27889.1"/>
    </source>
</evidence>
<dbReference type="CTD" id="20319351"/>
<evidence type="ECO:0000313" key="2">
    <source>
        <dbReference type="Proteomes" id="UP000054324"/>
    </source>
</evidence>
<keyword evidence="2" id="KW-1185">Reference proteome</keyword>